<name>A0A3E3DUT6_9FIRM</name>
<dbReference type="EMBL" id="QTJW01000001">
    <property type="protein sequence ID" value="RGD72478.1"/>
    <property type="molecule type" value="Genomic_DNA"/>
</dbReference>
<sequence>MEVVKNIVGTVKDDDDKRVFNLIESNGVTYADIKCSNRKRGYRYMQIPATELVFQTIQGLNQAERLECYQFFNMLEESNRIS</sequence>
<accession>A0A3E3DUT6</accession>
<protein>
    <submittedName>
        <fullName evidence="1">Uncharacterized protein</fullName>
    </submittedName>
</protein>
<evidence type="ECO:0000313" key="2">
    <source>
        <dbReference type="Proteomes" id="UP000261023"/>
    </source>
</evidence>
<gene>
    <name evidence="1" type="ORF">DWX31_01105</name>
</gene>
<proteinExistence type="predicted"/>
<dbReference type="Proteomes" id="UP000261023">
    <property type="component" value="Unassembled WGS sequence"/>
</dbReference>
<comment type="caution">
    <text evidence="1">The sequence shown here is derived from an EMBL/GenBank/DDBJ whole genome shotgun (WGS) entry which is preliminary data.</text>
</comment>
<reference evidence="1 2" key="1">
    <citation type="submission" date="2018-08" db="EMBL/GenBank/DDBJ databases">
        <title>A genome reference for cultivated species of the human gut microbiota.</title>
        <authorList>
            <person name="Zou Y."/>
            <person name="Xue W."/>
            <person name="Luo G."/>
        </authorList>
    </citation>
    <scope>NUCLEOTIDE SEQUENCE [LARGE SCALE GENOMIC DNA]</scope>
    <source>
        <strain evidence="1 2">AF19-13AC</strain>
    </source>
</reference>
<evidence type="ECO:0000313" key="1">
    <source>
        <dbReference type="EMBL" id="RGD72478.1"/>
    </source>
</evidence>
<organism evidence="1 2">
    <name type="scientific">Hungatella hathewayi</name>
    <dbReference type="NCBI Taxonomy" id="154046"/>
    <lineage>
        <taxon>Bacteria</taxon>
        <taxon>Bacillati</taxon>
        <taxon>Bacillota</taxon>
        <taxon>Clostridia</taxon>
        <taxon>Lachnospirales</taxon>
        <taxon>Lachnospiraceae</taxon>
        <taxon>Hungatella</taxon>
    </lineage>
</organism>
<dbReference type="AlphaFoldDB" id="A0A3E3DUT6"/>
<dbReference type="RefSeq" id="WP_029467516.1">
    <property type="nucleotide sequence ID" value="NZ_QTJW01000001.1"/>
</dbReference>